<organism evidence="1">
    <name type="scientific">Nocardia farcinica</name>
    <dbReference type="NCBI Taxonomy" id="37329"/>
    <lineage>
        <taxon>Bacteria</taxon>
        <taxon>Bacillati</taxon>
        <taxon>Actinomycetota</taxon>
        <taxon>Actinomycetes</taxon>
        <taxon>Mycobacteriales</taxon>
        <taxon>Nocardiaceae</taxon>
        <taxon>Nocardia</taxon>
    </lineage>
</organism>
<protein>
    <submittedName>
        <fullName evidence="1">Uncharacterized protein</fullName>
    </submittedName>
</protein>
<reference evidence="1" key="1">
    <citation type="submission" date="2019-02" db="EMBL/GenBank/DDBJ databases">
        <authorList>
            <consortium name="Pathogen Informatics"/>
        </authorList>
    </citation>
    <scope>NUCLEOTIDE SEQUENCE</scope>
    <source>
        <strain evidence="1">3012STDY6733949</strain>
    </source>
</reference>
<evidence type="ECO:0000313" key="1">
    <source>
        <dbReference type="EMBL" id="VFA84281.1"/>
    </source>
</evidence>
<gene>
    <name evidence="1" type="ORF">NCTC1935_02110</name>
</gene>
<sequence length="40" mass="4465">MAVRLPEVRGGTRSASIESVPRRLWHRLPWLLVVATVVVG</sequence>
<name>A0A449GER5_NOCFR</name>
<dbReference type="AlphaFoldDB" id="A0A449GER5"/>
<accession>A0A449GER5</accession>
<dbReference type="EMBL" id="CAACYE010000005">
    <property type="protein sequence ID" value="VFA84281.1"/>
    <property type="molecule type" value="Genomic_DNA"/>
</dbReference>
<proteinExistence type="predicted"/>